<dbReference type="Pfam" id="PF07702">
    <property type="entry name" value="UTRA"/>
    <property type="match status" value="1"/>
</dbReference>
<dbReference type="InterPro" id="IPR028978">
    <property type="entry name" value="Chorismate_lyase_/UTRA_dom_sf"/>
</dbReference>
<dbReference type="GO" id="GO:0003677">
    <property type="term" value="F:DNA binding"/>
    <property type="evidence" value="ECO:0007669"/>
    <property type="project" value="UniProtKB-KW"/>
</dbReference>
<evidence type="ECO:0000256" key="3">
    <source>
        <dbReference type="ARBA" id="ARBA00023163"/>
    </source>
</evidence>
<evidence type="ECO:0000313" key="5">
    <source>
        <dbReference type="EMBL" id="SNX28514.1"/>
    </source>
</evidence>
<evidence type="ECO:0000259" key="4">
    <source>
        <dbReference type="PROSITE" id="PS50949"/>
    </source>
</evidence>
<dbReference type="PRINTS" id="PR00035">
    <property type="entry name" value="HTHGNTR"/>
</dbReference>
<dbReference type="InterPro" id="IPR036390">
    <property type="entry name" value="WH_DNA-bd_sf"/>
</dbReference>
<dbReference type="Gene3D" id="1.10.10.10">
    <property type="entry name" value="Winged helix-like DNA-binding domain superfamily/Winged helix DNA-binding domain"/>
    <property type="match status" value="1"/>
</dbReference>
<evidence type="ECO:0000256" key="2">
    <source>
        <dbReference type="ARBA" id="ARBA00023125"/>
    </source>
</evidence>
<dbReference type="PANTHER" id="PTHR44846">
    <property type="entry name" value="MANNOSYL-D-GLYCERATE TRANSPORT/METABOLISM SYSTEM REPRESSOR MNGR-RELATED"/>
    <property type="match status" value="1"/>
</dbReference>
<dbReference type="CDD" id="cd07377">
    <property type="entry name" value="WHTH_GntR"/>
    <property type="match status" value="1"/>
</dbReference>
<dbReference type="InterPro" id="IPR000524">
    <property type="entry name" value="Tscrpt_reg_HTH_GntR"/>
</dbReference>
<dbReference type="RefSeq" id="WP_096672651.1">
    <property type="nucleotide sequence ID" value="NZ_OANS01000002.1"/>
</dbReference>
<dbReference type="SMART" id="SM00345">
    <property type="entry name" value="HTH_GNTR"/>
    <property type="match status" value="1"/>
</dbReference>
<dbReference type="GO" id="GO:0045892">
    <property type="term" value="P:negative regulation of DNA-templated transcription"/>
    <property type="evidence" value="ECO:0007669"/>
    <property type="project" value="TreeGrafter"/>
</dbReference>
<keyword evidence="1" id="KW-0805">Transcription regulation</keyword>
<dbReference type="Pfam" id="PF00392">
    <property type="entry name" value="GntR"/>
    <property type="match status" value="1"/>
</dbReference>
<dbReference type="Gene3D" id="3.40.1410.10">
    <property type="entry name" value="Chorismate lyase-like"/>
    <property type="match status" value="1"/>
</dbReference>
<dbReference type="PANTHER" id="PTHR44846:SF1">
    <property type="entry name" value="MANNOSYL-D-GLYCERATE TRANSPORT_METABOLISM SYSTEM REPRESSOR MNGR-RELATED"/>
    <property type="match status" value="1"/>
</dbReference>
<dbReference type="SUPFAM" id="SSF46785">
    <property type="entry name" value="Winged helix' DNA-binding domain"/>
    <property type="match status" value="1"/>
</dbReference>
<dbReference type="EMBL" id="OANS01000002">
    <property type="protein sequence ID" value="SNX28514.1"/>
    <property type="molecule type" value="Genomic_DNA"/>
</dbReference>
<accession>A0A240E0S4</accession>
<organism evidence="5 6">
    <name type="scientific">Polynucleobacter meluiroseus</name>
    <dbReference type="NCBI Taxonomy" id="1938814"/>
    <lineage>
        <taxon>Bacteria</taxon>
        <taxon>Pseudomonadati</taxon>
        <taxon>Pseudomonadota</taxon>
        <taxon>Betaproteobacteria</taxon>
        <taxon>Burkholderiales</taxon>
        <taxon>Burkholderiaceae</taxon>
        <taxon>Polynucleobacter</taxon>
    </lineage>
</organism>
<keyword evidence="2" id="KW-0238">DNA-binding</keyword>
<dbReference type="OrthoDB" id="2530535at2"/>
<proteinExistence type="predicted"/>
<sequence length="245" mass="27698">MPAVINPVASFSPLYAQIKALILARLQASEWLPGEAIPSEMELAARYLVSQGTVRKAIDELASESLLVRKQGKGTFVATHQREDWHYRFLRLAPDVGQQLLLKNHFLLCEIAKPNPRISQLLQLSAEEGLFRIERVQSFSGKPIVFEEIWLPVTRFEGLTLDALKSWPGLTYAFYESKYATHMVRAEEQIKATSLEASIACHLDLAIGSSVLSVERVAFTYGDQPVEVRRALYDTTEHHYENKLN</sequence>
<feature type="domain" description="HTH gntR-type" evidence="4">
    <location>
        <begin position="12"/>
        <end position="80"/>
    </location>
</feature>
<dbReference type="PROSITE" id="PS50949">
    <property type="entry name" value="HTH_GNTR"/>
    <property type="match status" value="1"/>
</dbReference>
<dbReference type="AlphaFoldDB" id="A0A240E0S4"/>
<dbReference type="InterPro" id="IPR036388">
    <property type="entry name" value="WH-like_DNA-bd_sf"/>
</dbReference>
<dbReference type="InterPro" id="IPR050679">
    <property type="entry name" value="Bact_HTH_transcr_reg"/>
</dbReference>
<protein>
    <submittedName>
        <fullName evidence="5">Transcriptional regulator, GntR family</fullName>
    </submittedName>
</protein>
<keyword evidence="3" id="KW-0804">Transcription</keyword>
<keyword evidence="6" id="KW-1185">Reference proteome</keyword>
<dbReference type="InterPro" id="IPR011663">
    <property type="entry name" value="UTRA"/>
</dbReference>
<dbReference type="SUPFAM" id="SSF64288">
    <property type="entry name" value="Chorismate lyase-like"/>
    <property type="match status" value="1"/>
</dbReference>
<name>A0A240E0S4_9BURK</name>
<gene>
    <name evidence="5" type="ORF">SAMN06295945_0846</name>
</gene>
<evidence type="ECO:0000313" key="6">
    <source>
        <dbReference type="Proteomes" id="UP000218069"/>
    </source>
</evidence>
<evidence type="ECO:0000256" key="1">
    <source>
        <dbReference type="ARBA" id="ARBA00023015"/>
    </source>
</evidence>
<dbReference type="Proteomes" id="UP000218069">
    <property type="component" value="Unassembled WGS sequence"/>
</dbReference>
<dbReference type="GO" id="GO:0003700">
    <property type="term" value="F:DNA-binding transcription factor activity"/>
    <property type="evidence" value="ECO:0007669"/>
    <property type="project" value="InterPro"/>
</dbReference>
<dbReference type="SMART" id="SM00866">
    <property type="entry name" value="UTRA"/>
    <property type="match status" value="1"/>
</dbReference>
<reference evidence="6" key="1">
    <citation type="submission" date="2017-08" db="EMBL/GenBank/DDBJ databases">
        <authorList>
            <person name="Varghese N."/>
            <person name="Submissions S."/>
        </authorList>
    </citation>
    <scope>NUCLEOTIDE SEQUENCE [LARGE SCALE GENOMIC DNA]</scope>
    <source>
        <strain evidence="6">AP-Melu-1000-B4</strain>
    </source>
</reference>